<dbReference type="AlphaFoldDB" id="A0A0C3IWR7"/>
<organism evidence="2 3">
    <name type="scientific">Pisolithus tinctorius Marx 270</name>
    <dbReference type="NCBI Taxonomy" id="870435"/>
    <lineage>
        <taxon>Eukaryota</taxon>
        <taxon>Fungi</taxon>
        <taxon>Dikarya</taxon>
        <taxon>Basidiomycota</taxon>
        <taxon>Agaricomycotina</taxon>
        <taxon>Agaricomycetes</taxon>
        <taxon>Agaricomycetidae</taxon>
        <taxon>Boletales</taxon>
        <taxon>Sclerodermatineae</taxon>
        <taxon>Pisolithaceae</taxon>
        <taxon>Pisolithus</taxon>
    </lineage>
</organism>
<sequence length="70" mass="7630">MSASQFASRLIGRTLPTPCRLYTPQPAVRICTETRIIAYGVPSLRRASSQKVADPESAPRNQMSGSQLPL</sequence>
<reference evidence="3" key="2">
    <citation type="submission" date="2015-01" db="EMBL/GenBank/DDBJ databases">
        <title>Evolutionary Origins and Diversification of the Mycorrhizal Mutualists.</title>
        <authorList>
            <consortium name="DOE Joint Genome Institute"/>
            <consortium name="Mycorrhizal Genomics Consortium"/>
            <person name="Kohler A."/>
            <person name="Kuo A."/>
            <person name="Nagy L.G."/>
            <person name="Floudas D."/>
            <person name="Copeland A."/>
            <person name="Barry K.W."/>
            <person name="Cichocki N."/>
            <person name="Veneault-Fourrey C."/>
            <person name="LaButti K."/>
            <person name="Lindquist E.A."/>
            <person name="Lipzen A."/>
            <person name="Lundell T."/>
            <person name="Morin E."/>
            <person name="Murat C."/>
            <person name="Riley R."/>
            <person name="Ohm R."/>
            <person name="Sun H."/>
            <person name="Tunlid A."/>
            <person name="Henrissat B."/>
            <person name="Grigoriev I.V."/>
            <person name="Hibbett D.S."/>
            <person name="Martin F."/>
        </authorList>
    </citation>
    <scope>NUCLEOTIDE SEQUENCE [LARGE SCALE GENOMIC DNA]</scope>
    <source>
        <strain evidence="3">Marx 270</strain>
    </source>
</reference>
<gene>
    <name evidence="2" type="ORF">M404DRAFT_1003205</name>
</gene>
<feature type="compositionally biased region" description="Polar residues" evidence="1">
    <location>
        <begin position="59"/>
        <end position="70"/>
    </location>
</feature>
<evidence type="ECO:0000313" key="2">
    <source>
        <dbReference type="EMBL" id="KIO01273.1"/>
    </source>
</evidence>
<feature type="region of interest" description="Disordered" evidence="1">
    <location>
        <begin position="45"/>
        <end position="70"/>
    </location>
</feature>
<reference evidence="2 3" key="1">
    <citation type="submission" date="2014-04" db="EMBL/GenBank/DDBJ databases">
        <authorList>
            <consortium name="DOE Joint Genome Institute"/>
            <person name="Kuo A."/>
            <person name="Kohler A."/>
            <person name="Costa M.D."/>
            <person name="Nagy L.G."/>
            <person name="Floudas D."/>
            <person name="Copeland A."/>
            <person name="Barry K.W."/>
            <person name="Cichocki N."/>
            <person name="Veneault-Fourrey C."/>
            <person name="LaButti K."/>
            <person name="Lindquist E.A."/>
            <person name="Lipzen A."/>
            <person name="Lundell T."/>
            <person name="Morin E."/>
            <person name="Murat C."/>
            <person name="Sun H."/>
            <person name="Tunlid A."/>
            <person name="Henrissat B."/>
            <person name="Grigoriev I.V."/>
            <person name="Hibbett D.S."/>
            <person name="Martin F."/>
            <person name="Nordberg H.P."/>
            <person name="Cantor M.N."/>
            <person name="Hua S.X."/>
        </authorList>
    </citation>
    <scope>NUCLEOTIDE SEQUENCE [LARGE SCALE GENOMIC DNA]</scope>
    <source>
        <strain evidence="2 3">Marx 270</strain>
    </source>
</reference>
<dbReference type="HOGENOM" id="CLU_2758837_0_0_1"/>
<proteinExistence type="predicted"/>
<keyword evidence="3" id="KW-1185">Reference proteome</keyword>
<evidence type="ECO:0000313" key="3">
    <source>
        <dbReference type="Proteomes" id="UP000054217"/>
    </source>
</evidence>
<dbReference type="EMBL" id="KN831989">
    <property type="protein sequence ID" value="KIO01273.1"/>
    <property type="molecule type" value="Genomic_DNA"/>
</dbReference>
<dbReference type="Proteomes" id="UP000054217">
    <property type="component" value="Unassembled WGS sequence"/>
</dbReference>
<name>A0A0C3IWR7_PISTI</name>
<dbReference type="InParanoid" id="A0A0C3IWR7"/>
<accession>A0A0C3IWR7</accession>
<evidence type="ECO:0000256" key="1">
    <source>
        <dbReference type="SAM" id="MobiDB-lite"/>
    </source>
</evidence>
<protein>
    <submittedName>
        <fullName evidence="2">Uncharacterized protein</fullName>
    </submittedName>
</protein>